<gene>
    <name evidence="4" type="ORF">UFOPK2754_00228</name>
    <name evidence="5" type="ORF">UFOPK3139_01134</name>
    <name evidence="6" type="ORF">UFOPK3543_02142</name>
    <name evidence="7" type="ORF">UFOPK3967_02218</name>
</gene>
<dbReference type="EMBL" id="CAFBMH010000094">
    <property type="protein sequence ID" value="CAB4922029.1"/>
    <property type="molecule type" value="Genomic_DNA"/>
</dbReference>
<dbReference type="InterPro" id="IPR006130">
    <property type="entry name" value="Asp/Orn_carbamoylTrfase"/>
</dbReference>
<evidence type="ECO:0000259" key="2">
    <source>
        <dbReference type="Pfam" id="PF00185"/>
    </source>
</evidence>
<keyword evidence="1" id="KW-0808">Transferase</keyword>
<dbReference type="NCBIfam" id="TIGR00658">
    <property type="entry name" value="orni_carb_tr"/>
    <property type="match status" value="1"/>
</dbReference>
<dbReference type="SUPFAM" id="SSF53671">
    <property type="entry name" value="Aspartate/ornithine carbamoyltransferase"/>
    <property type="match status" value="1"/>
</dbReference>
<sequence length="303" mass="33222">MNHFLEIDDLTPTELRSVLALAQRAELPPVLAGRGAALVFEKPSARTRNATEMAVVQLGGHPITIRNDEIGLDVRESVEDVTRTLGCFHAVLAARVFSHRTLERMTTVSNVPVVNLLSDVAHPMQALADLLTIQQEFGDLQGRSLAWIGDTNNVCRSLTIGASMLGMHVRVAPPPQYEFTDEELDRLALAGATPQTYARPEDAVAGADVVSTDTWVSMGQENEAGERHSDFEGYSVDDRLMGTAAPHAIFLHCLPAHRGEEVTDAVLDGAQSRVWRQAENRMHTARALLWFLLATSEQKEAVR</sequence>
<dbReference type="GO" id="GO:0016597">
    <property type="term" value="F:amino acid binding"/>
    <property type="evidence" value="ECO:0007669"/>
    <property type="project" value="InterPro"/>
</dbReference>
<proteinExistence type="predicted"/>
<dbReference type="InterPro" id="IPR006131">
    <property type="entry name" value="Asp_carbamoyltransf_Asp/Orn-bd"/>
</dbReference>
<reference evidence="4" key="1">
    <citation type="submission" date="2020-05" db="EMBL/GenBank/DDBJ databases">
        <authorList>
            <person name="Chiriac C."/>
            <person name="Salcher M."/>
            <person name="Ghai R."/>
            <person name="Kavagutti S V."/>
        </authorList>
    </citation>
    <scope>NUCLEOTIDE SEQUENCE</scope>
</reference>
<dbReference type="EMBL" id="CAEZYR010000005">
    <property type="protein sequence ID" value="CAB4727092.1"/>
    <property type="molecule type" value="Genomic_DNA"/>
</dbReference>
<dbReference type="EMBL" id="CAFBOS010000159">
    <property type="protein sequence ID" value="CAB5010691.1"/>
    <property type="molecule type" value="Genomic_DNA"/>
</dbReference>
<accession>A0A6J6RX98</accession>
<evidence type="ECO:0000313" key="7">
    <source>
        <dbReference type="EMBL" id="CAB5010691.1"/>
    </source>
</evidence>
<dbReference type="GO" id="GO:0042450">
    <property type="term" value="P:L-arginine biosynthetic process via ornithine"/>
    <property type="evidence" value="ECO:0007669"/>
    <property type="project" value="TreeGrafter"/>
</dbReference>
<dbReference type="PRINTS" id="PR00102">
    <property type="entry name" value="OTCASE"/>
</dbReference>
<organism evidence="4">
    <name type="scientific">freshwater metagenome</name>
    <dbReference type="NCBI Taxonomy" id="449393"/>
    <lineage>
        <taxon>unclassified sequences</taxon>
        <taxon>metagenomes</taxon>
        <taxon>ecological metagenomes</taxon>
    </lineage>
</organism>
<dbReference type="PANTHER" id="PTHR45753">
    <property type="entry name" value="ORNITHINE CARBAMOYLTRANSFERASE, MITOCHONDRIAL"/>
    <property type="match status" value="1"/>
</dbReference>
<dbReference type="InterPro" id="IPR006132">
    <property type="entry name" value="Asp/Orn_carbamoyltranf_P-bd"/>
</dbReference>
<dbReference type="AlphaFoldDB" id="A0A6J6RX98"/>
<dbReference type="Pfam" id="PF02729">
    <property type="entry name" value="OTCace_N"/>
    <property type="match status" value="1"/>
</dbReference>
<evidence type="ECO:0000313" key="4">
    <source>
        <dbReference type="EMBL" id="CAB4727092.1"/>
    </source>
</evidence>
<evidence type="ECO:0000259" key="3">
    <source>
        <dbReference type="Pfam" id="PF02729"/>
    </source>
</evidence>
<evidence type="ECO:0000313" key="6">
    <source>
        <dbReference type="EMBL" id="CAB4922029.1"/>
    </source>
</evidence>
<dbReference type="GO" id="GO:0019240">
    <property type="term" value="P:citrulline biosynthetic process"/>
    <property type="evidence" value="ECO:0007669"/>
    <property type="project" value="TreeGrafter"/>
</dbReference>
<evidence type="ECO:0000313" key="5">
    <source>
        <dbReference type="EMBL" id="CAB4827569.1"/>
    </source>
</evidence>
<dbReference type="FunFam" id="3.40.50.1370:FF:000008">
    <property type="entry name" value="Ornithine carbamoyltransferase"/>
    <property type="match status" value="1"/>
</dbReference>
<dbReference type="GO" id="GO:0004585">
    <property type="term" value="F:ornithine carbamoyltransferase activity"/>
    <property type="evidence" value="ECO:0007669"/>
    <property type="project" value="UniProtKB-ARBA"/>
</dbReference>
<name>A0A6J6RX98_9ZZZZ</name>
<dbReference type="NCBIfam" id="NF001986">
    <property type="entry name" value="PRK00779.1"/>
    <property type="match status" value="1"/>
</dbReference>
<dbReference type="EMBL" id="CAFABA010000037">
    <property type="protein sequence ID" value="CAB4827569.1"/>
    <property type="molecule type" value="Genomic_DNA"/>
</dbReference>
<feature type="domain" description="Aspartate/ornithine carbamoyltransferase Asp/Orn-binding" evidence="2">
    <location>
        <begin position="142"/>
        <end position="292"/>
    </location>
</feature>
<dbReference type="Pfam" id="PF00185">
    <property type="entry name" value="OTCace"/>
    <property type="match status" value="1"/>
</dbReference>
<dbReference type="InterPro" id="IPR002292">
    <property type="entry name" value="Orn/put_carbamltrans"/>
</dbReference>
<dbReference type="PRINTS" id="PR00100">
    <property type="entry name" value="AOTCASE"/>
</dbReference>
<dbReference type="PANTHER" id="PTHR45753:SF3">
    <property type="entry name" value="ORNITHINE TRANSCARBAMYLASE, MITOCHONDRIAL"/>
    <property type="match status" value="1"/>
</dbReference>
<dbReference type="Gene3D" id="3.40.50.1370">
    <property type="entry name" value="Aspartate/ornithine carbamoyltransferase"/>
    <property type="match status" value="2"/>
</dbReference>
<protein>
    <submittedName>
        <fullName evidence="4">Unannotated protein</fullName>
    </submittedName>
</protein>
<evidence type="ECO:0000256" key="1">
    <source>
        <dbReference type="ARBA" id="ARBA00022679"/>
    </source>
</evidence>
<feature type="domain" description="Aspartate/ornithine carbamoyltransferase carbamoyl-P binding" evidence="3">
    <location>
        <begin position="3"/>
        <end position="135"/>
    </location>
</feature>
<dbReference type="InterPro" id="IPR036901">
    <property type="entry name" value="Asp/Orn_carbamoylTrfase_sf"/>
</dbReference>